<dbReference type="InterPro" id="IPR051782">
    <property type="entry name" value="ABC_Transporter_VariousFunc"/>
</dbReference>
<proteinExistence type="predicted"/>
<evidence type="ECO:0000256" key="3">
    <source>
        <dbReference type="ARBA" id="ARBA00022840"/>
    </source>
</evidence>
<dbReference type="InterPro" id="IPR003439">
    <property type="entry name" value="ABC_transporter-like_ATP-bd"/>
</dbReference>
<protein>
    <submittedName>
        <fullName evidence="5">ABC transporter ATP-binding protein</fullName>
    </submittedName>
</protein>
<dbReference type="InterPro" id="IPR003593">
    <property type="entry name" value="AAA+_ATPase"/>
</dbReference>
<accession>A0A9D1LYV0</accession>
<comment type="caution">
    <text evidence="5">The sequence shown here is derived from an EMBL/GenBank/DDBJ whole genome shotgun (WGS) entry which is preliminary data.</text>
</comment>
<dbReference type="AlphaFoldDB" id="A0A9D1LYV0"/>
<dbReference type="EMBL" id="DVNG01000090">
    <property type="protein sequence ID" value="HIU50594.1"/>
    <property type="molecule type" value="Genomic_DNA"/>
</dbReference>
<dbReference type="GO" id="GO:0016887">
    <property type="term" value="F:ATP hydrolysis activity"/>
    <property type="evidence" value="ECO:0007669"/>
    <property type="project" value="InterPro"/>
</dbReference>
<dbReference type="InterPro" id="IPR027417">
    <property type="entry name" value="P-loop_NTPase"/>
</dbReference>
<dbReference type="Gene3D" id="3.40.50.300">
    <property type="entry name" value="P-loop containing nucleotide triphosphate hydrolases"/>
    <property type="match status" value="1"/>
</dbReference>
<feature type="domain" description="ABC transporter" evidence="4">
    <location>
        <begin position="4"/>
        <end position="229"/>
    </location>
</feature>
<evidence type="ECO:0000256" key="1">
    <source>
        <dbReference type="ARBA" id="ARBA00022448"/>
    </source>
</evidence>
<name>A0A9D1LYV0_9FIRM</name>
<evidence type="ECO:0000313" key="5">
    <source>
        <dbReference type="EMBL" id="HIU50594.1"/>
    </source>
</evidence>
<keyword evidence="1" id="KW-0813">Transport</keyword>
<dbReference type="SUPFAM" id="SSF52540">
    <property type="entry name" value="P-loop containing nucleoside triphosphate hydrolases"/>
    <property type="match status" value="1"/>
</dbReference>
<dbReference type="SMART" id="SM00382">
    <property type="entry name" value="AAA"/>
    <property type="match status" value="1"/>
</dbReference>
<keyword evidence="2" id="KW-0547">Nucleotide-binding</keyword>
<gene>
    <name evidence="5" type="ORF">IAD22_06235</name>
</gene>
<sequence>MNIIEIESLTHDYGNNKGIFDISMSVKESEIFGFLGPNGAGKTTTIRHLMGFIKPNSGKCRINGFDCFHERCKIQEFVGYIPGEINFFDDMTGVEYLNFMEKYRKIKNGSLKKSLLEMFELDPKGKIKKMSKGMKQKVGIVSAFMHDPQVLILDEPTSGLDPIMQKRFIELIQKEKSKGKTIFISSHIFEEVEKTCDRISIIKDGKLAATDSTEELRNRHVKKYTVTLENEKTAEDFARDFSGIQKGNTVEVTTRQSLEEIFLQYYGGGKNDK</sequence>
<evidence type="ECO:0000259" key="4">
    <source>
        <dbReference type="PROSITE" id="PS50893"/>
    </source>
</evidence>
<organism evidence="5 6">
    <name type="scientific">Candidatus Limousia pullorum</name>
    <dbReference type="NCBI Taxonomy" id="2840860"/>
    <lineage>
        <taxon>Bacteria</taxon>
        <taxon>Bacillati</taxon>
        <taxon>Bacillota</taxon>
        <taxon>Clostridia</taxon>
        <taxon>Eubacteriales</taxon>
        <taxon>Oscillospiraceae</taxon>
        <taxon>Oscillospiraceae incertae sedis</taxon>
        <taxon>Candidatus Limousia</taxon>
    </lineage>
</organism>
<dbReference type="Proteomes" id="UP000824118">
    <property type="component" value="Unassembled WGS sequence"/>
</dbReference>
<keyword evidence="3 5" id="KW-0067">ATP-binding</keyword>
<evidence type="ECO:0000256" key="2">
    <source>
        <dbReference type="ARBA" id="ARBA00022741"/>
    </source>
</evidence>
<dbReference type="InterPro" id="IPR017871">
    <property type="entry name" value="ABC_transporter-like_CS"/>
</dbReference>
<evidence type="ECO:0000313" key="6">
    <source>
        <dbReference type="Proteomes" id="UP000824118"/>
    </source>
</evidence>
<dbReference type="PROSITE" id="PS00211">
    <property type="entry name" value="ABC_TRANSPORTER_1"/>
    <property type="match status" value="1"/>
</dbReference>
<dbReference type="PROSITE" id="PS50893">
    <property type="entry name" value="ABC_TRANSPORTER_2"/>
    <property type="match status" value="1"/>
</dbReference>
<dbReference type="PANTHER" id="PTHR42939:SF1">
    <property type="entry name" value="ABC TRANSPORTER ATP-BINDING PROTEIN ALBC-RELATED"/>
    <property type="match status" value="1"/>
</dbReference>
<dbReference type="GO" id="GO:0005524">
    <property type="term" value="F:ATP binding"/>
    <property type="evidence" value="ECO:0007669"/>
    <property type="project" value="UniProtKB-KW"/>
</dbReference>
<dbReference type="Pfam" id="PF00005">
    <property type="entry name" value="ABC_tran"/>
    <property type="match status" value="1"/>
</dbReference>
<reference evidence="5" key="2">
    <citation type="journal article" date="2021" name="PeerJ">
        <title>Extensive microbial diversity within the chicken gut microbiome revealed by metagenomics and culture.</title>
        <authorList>
            <person name="Gilroy R."/>
            <person name="Ravi A."/>
            <person name="Getino M."/>
            <person name="Pursley I."/>
            <person name="Horton D.L."/>
            <person name="Alikhan N.F."/>
            <person name="Baker D."/>
            <person name="Gharbi K."/>
            <person name="Hall N."/>
            <person name="Watson M."/>
            <person name="Adriaenssens E.M."/>
            <person name="Foster-Nyarko E."/>
            <person name="Jarju S."/>
            <person name="Secka A."/>
            <person name="Antonio M."/>
            <person name="Oren A."/>
            <person name="Chaudhuri R.R."/>
            <person name="La Ragione R."/>
            <person name="Hildebrand F."/>
            <person name="Pallen M.J."/>
        </authorList>
    </citation>
    <scope>NUCLEOTIDE SEQUENCE</scope>
    <source>
        <strain evidence="5">ChiGjej1B1-1684</strain>
    </source>
</reference>
<dbReference type="CDD" id="cd03230">
    <property type="entry name" value="ABC_DR_subfamily_A"/>
    <property type="match status" value="1"/>
</dbReference>
<dbReference type="PANTHER" id="PTHR42939">
    <property type="entry name" value="ABC TRANSPORTER ATP-BINDING PROTEIN ALBC-RELATED"/>
    <property type="match status" value="1"/>
</dbReference>
<reference evidence="5" key="1">
    <citation type="submission" date="2020-10" db="EMBL/GenBank/DDBJ databases">
        <authorList>
            <person name="Gilroy R."/>
        </authorList>
    </citation>
    <scope>NUCLEOTIDE SEQUENCE</scope>
    <source>
        <strain evidence="5">ChiGjej1B1-1684</strain>
    </source>
</reference>